<comment type="caution">
    <text evidence="2">The sequence shown here is derived from an EMBL/GenBank/DDBJ whole genome shotgun (WGS) entry which is preliminary data.</text>
</comment>
<feature type="region of interest" description="Disordered" evidence="1">
    <location>
        <begin position="53"/>
        <end position="91"/>
    </location>
</feature>
<protein>
    <submittedName>
        <fullName evidence="2">Uncharacterized protein</fullName>
    </submittedName>
</protein>
<proteinExistence type="predicted"/>
<reference evidence="2 3" key="1">
    <citation type="submission" date="2021-01" db="EMBL/GenBank/DDBJ databases">
        <title>Whole genome shotgun sequence of Plantactinospora mayteni NBRC 109088.</title>
        <authorList>
            <person name="Komaki H."/>
            <person name="Tamura T."/>
        </authorList>
    </citation>
    <scope>NUCLEOTIDE SEQUENCE [LARGE SCALE GENOMIC DNA]</scope>
    <source>
        <strain evidence="2 3">NBRC 109088</strain>
    </source>
</reference>
<sequence length="91" mass="9540">MPVDLARPRPVDLARLRPVGSPRPVGRCRVGHPIHSVPPAGCRSGSAGYAPAYHNPIDTLPEAVTPPDGVERGRHSAPDSSRHDIPATDAG</sequence>
<organism evidence="2 3">
    <name type="scientific">Plantactinospora mayteni</name>
    <dbReference type="NCBI Taxonomy" id="566021"/>
    <lineage>
        <taxon>Bacteria</taxon>
        <taxon>Bacillati</taxon>
        <taxon>Actinomycetota</taxon>
        <taxon>Actinomycetes</taxon>
        <taxon>Micromonosporales</taxon>
        <taxon>Micromonosporaceae</taxon>
        <taxon>Plantactinospora</taxon>
    </lineage>
</organism>
<keyword evidence="3" id="KW-1185">Reference proteome</keyword>
<feature type="compositionally biased region" description="Basic and acidic residues" evidence="1">
    <location>
        <begin position="69"/>
        <end position="91"/>
    </location>
</feature>
<evidence type="ECO:0000313" key="2">
    <source>
        <dbReference type="EMBL" id="GIG98628.1"/>
    </source>
</evidence>
<name>A0ABQ4EVD3_9ACTN</name>
<gene>
    <name evidence="2" type="ORF">Pma05_52010</name>
</gene>
<feature type="region of interest" description="Disordered" evidence="1">
    <location>
        <begin position="15"/>
        <end position="40"/>
    </location>
</feature>
<evidence type="ECO:0000256" key="1">
    <source>
        <dbReference type="SAM" id="MobiDB-lite"/>
    </source>
</evidence>
<accession>A0ABQ4EVD3</accession>
<dbReference type="Proteomes" id="UP000621500">
    <property type="component" value="Unassembled WGS sequence"/>
</dbReference>
<dbReference type="EMBL" id="BONX01000036">
    <property type="protein sequence ID" value="GIG98628.1"/>
    <property type="molecule type" value="Genomic_DNA"/>
</dbReference>
<evidence type="ECO:0000313" key="3">
    <source>
        <dbReference type="Proteomes" id="UP000621500"/>
    </source>
</evidence>